<dbReference type="GO" id="GO:0005778">
    <property type="term" value="C:peroxisomal membrane"/>
    <property type="evidence" value="ECO:0007669"/>
    <property type="project" value="TreeGrafter"/>
</dbReference>
<dbReference type="SUPFAM" id="SSF54585">
    <property type="entry name" value="Cdc48 domain 2-like"/>
    <property type="match status" value="1"/>
</dbReference>
<evidence type="ECO:0000256" key="9">
    <source>
        <dbReference type="ARBA" id="ARBA00023136"/>
    </source>
</evidence>
<gene>
    <name evidence="15" type="primary">Aste57867_10237</name>
    <name evidence="14" type="ORF">As57867_010198</name>
    <name evidence="15" type="ORF">ASTE57867_10237</name>
</gene>
<evidence type="ECO:0000256" key="11">
    <source>
        <dbReference type="ARBA" id="ARBA00034532"/>
    </source>
</evidence>
<evidence type="ECO:0000256" key="7">
    <source>
        <dbReference type="ARBA" id="ARBA00022840"/>
    </source>
</evidence>
<dbReference type="PANTHER" id="PTHR23077">
    <property type="entry name" value="AAA-FAMILY ATPASE"/>
    <property type="match status" value="1"/>
</dbReference>
<dbReference type="SMART" id="SM00382">
    <property type="entry name" value="AAA"/>
    <property type="match status" value="2"/>
</dbReference>
<dbReference type="Gene3D" id="3.40.50.300">
    <property type="entry name" value="P-loop containing nucleotide triphosphate hydrolases"/>
    <property type="match status" value="2"/>
</dbReference>
<keyword evidence="5" id="KW-0547">Nucleotide-binding</keyword>
<dbReference type="GO" id="GO:0005524">
    <property type="term" value="F:ATP binding"/>
    <property type="evidence" value="ECO:0007669"/>
    <property type="project" value="UniProtKB-KW"/>
</dbReference>
<dbReference type="PROSITE" id="PS00674">
    <property type="entry name" value="AAA"/>
    <property type="match status" value="1"/>
</dbReference>
<dbReference type="GO" id="GO:0016558">
    <property type="term" value="P:protein import into peroxisome matrix"/>
    <property type="evidence" value="ECO:0007669"/>
    <property type="project" value="TreeGrafter"/>
</dbReference>
<dbReference type="GO" id="GO:0016887">
    <property type="term" value="F:ATP hydrolysis activity"/>
    <property type="evidence" value="ECO:0007669"/>
    <property type="project" value="InterPro"/>
</dbReference>
<dbReference type="EMBL" id="VJMH01005193">
    <property type="protein sequence ID" value="KAF0699185.1"/>
    <property type="molecule type" value="Genomic_DNA"/>
</dbReference>
<keyword evidence="8" id="KW-0653">Protein transport</keyword>
<dbReference type="EMBL" id="CAADRA010005214">
    <property type="protein sequence ID" value="VFT87112.1"/>
    <property type="molecule type" value="Genomic_DNA"/>
</dbReference>
<evidence type="ECO:0000256" key="12">
    <source>
        <dbReference type="ARBA" id="ARBA00048778"/>
    </source>
</evidence>
<evidence type="ECO:0000256" key="3">
    <source>
        <dbReference type="ARBA" id="ARBA00022448"/>
    </source>
</evidence>
<dbReference type="Proteomes" id="UP000332933">
    <property type="component" value="Unassembled WGS sequence"/>
</dbReference>
<proteinExistence type="inferred from homology"/>
<reference evidence="15 16" key="1">
    <citation type="submission" date="2019-03" db="EMBL/GenBank/DDBJ databases">
        <authorList>
            <person name="Gaulin E."/>
            <person name="Dumas B."/>
        </authorList>
    </citation>
    <scope>NUCLEOTIDE SEQUENCE [LARGE SCALE GENOMIC DNA]</scope>
    <source>
        <strain evidence="15">CBS 568.67</strain>
    </source>
</reference>
<dbReference type="PANTHER" id="PTHR23077:SF12">
    <property type="entry name" value="PEROXISOMAL ATPASE PEX1"/>
    <property type="match status" value="1"/>
</dbReference>
<evidence type="ECO:0000256" key="10">
    <source>
        <dbReference type="ARBA" id="ARBA00032509"/>
    </source>
</evidence>
<evidence type="ECO:0000259" key="13">
    <source>
        <dbReference type="SMART" id="SM00382"/>
    </source>
</evidence>
<dbReference type="InterPro" id="IPR050168">
    <property type="entry name" value="AAA_ATPase_domain"/>
</dbReference>
<dbReference type="InterPro" id="IPR003593">
    <property type="entry name" value="AAA+_ATPase"/>
</dbReference>
<dbReference type="Gene3D" id="3.10.330.10">
    <property type="match status" value="1"/>
</dbReference>
<evidence type="ECO:0000313" key="16">
    <source>
        <dbReference type="Proteomes" id="UP000332933"/>
    </source>
</evidence>
<dbReference type="Pfam" id="PF00004">
    <property type="entry name" value="AAA"/>
    <property type="match status" value="2"/>
</dbReference>
<accession>A0A485KPU5</accession>
<organism evidence="15 16">
    <name type="scientific">Aphanomyces stellatus</name>
    <dbReference type="NCBI Taxonomy" id="120398"/>
    <lineage>
        <taxon>Eukaryota</taxon>
        <taxon>Sar</taxon>
        <taxon>Stramenopiles</taxon>
        <taxon>Oomycota</taxon>
        <taxon>Saprolegniomycetes</taxon>
        <taxon>Saprolegniales</taxon>
        <taxon>Verrucalvaceae</taxon>
        <taxon>Aphanomyces</taxon>
    </lineage>
</organism>
<keyword evidence="9" id="KW-0472">Membrane</keyword>
<keyword evidence="7" id="KW-0067">ATP-binding</keyword>
<evidence type="ECO:0000256" key="6">
    <source>
        <dbReference type="ARBA" id="ARBA00022801"/>
    </source>
</evidence>
<name>A0A485KPU5_9STRA</name>
<comment type="subcellular location">
    <subcellularLocation>
        <location evidence="1">Membrane</location>
    </subcellularLocation>
</comment>
<feature type="domain" description="AAA+ ATPase" evidence="13">
    <location>
        <begin position="774"/>
        <end position="910"/>
    </location>
</feature>
<dbReference type="OrthoDB" id="2187at2759"/>
<reference evidence="14" key="2">
    <citation type="submission" date="2019-06" db="EMBL/GenBank/DDBJ databases">
        <title>Genomics analysis of Aphanomyces spp. identifies a new class of oomycete effector associated with host adaptation.</title>
        <authorList>
            <person name="Gaulin E."/>
        </authorList>
    </citation>
    <scope>NUCLEOTIDE SEQUENCE</scope>
    <source>
        <strain evidence="14">CBS 578.67</strain>
    </source>
</reference>
<keyword evidence="3" id="KW-0813">Transport</keyword>
<dbReference type="SUPFAM" id="SSF52540">
    <property type="entry name" value="P-loop containing nucleoside triphosphate hydrolases"/>
    <property type="match status" value="2"/>
</dbReference>
<dbReference type="AlphaFoldDB" id="A0A485KPU5"/>
<evidence type="ECO:0000256" key="2">
    <source>
        <dbReference type="ARBA" id="ARBA00006914"/>
    </source>
</evidence>
<keyword evidence="6" id="KW-0378">Hydrolase</keyword>
<dbReference type="Gene3D" id="1.10.8.60">
    <property type="match status" value="1"/>
</dbReference>
<dbReference type="InterPro" id="IPR015342">
    <property type="entry name" value="PEX1-N_C-lobe"/>
</dbReference>
<dbReference type="GO" id="GO:0005829">
    <property type="term" value="C:cytosol"/>
    <property type="evidence" value="ECO:0007669"/>
    <property type="project" value="TreeGrafter"/>
</dbReference>
<evidence type="ECO:0000313" key="14">
    <source>
        <dbReference type="EMBL" id="KAF0699185.1"/>
    </source>
</evidence>
<protein>
    <recommendedName>
        <fullName evidence="11">Peroxisomal ATPase PEX1</fullName>
    </recommendedName>
    <alternativeName>
        <fullName evidence="10">Peroxin-1</fullName>
    </alternativeName>
</protein>
<dbReference type="InterPro" id="IPR027417">
    <property type="entry name" value="P-loop_NTPase"/>
</dbReference>
<dbReference type="FunFam" id="3.40.50.300:FF:000149">
    <property type="entry name" value="Nuclear valosin-containing protein-like"/>
    <property type="match status" value="1"/>
</dbReference>
<comment type="catalytic activity">
    <reaction evidence="12">
        <text>ATP + H2O = ADP + phosphate + H(+)</text>
        <dbReference type="Rhea" id="RHEA:13065"/>
        <dbReference type="ChEBI" id="CHEBI:15377"/>
        <dbReference type="ChEBI" id="CHEBI:15378"/>
        <dbReference type="ChEBI" id="CHEBI:30616"/>
        <dbReference type="ChEBI" id="CHEBI:43474"/>
        <dbReference type="ChEBI" id="CHEBI:456216"/>
    </reaction>
    <physiologicalReaction direction="left-to-right" evidence="12">
        <dbReference type="Rhea" id="RHEA:13066"/>
    </physiologicalReaction>
</comment>
<dbReference type="InterPro" id="IPR029067">
    <property type="entry name" value="CDC48_domain_2-like_sf"/>
</dbReference>
<dbReference type="InterPro" id="IPR041569">
    <property type="entry name" value="AAA_lid_3"/>
</dbReference>
<evidence type="ECO:0000313" key="15">
    <source>
        <dbReference type="EMBL" id="VFT87112.1"/>
    </source>
</evidence>
<evidence type="ECO:0000256" key="8">
    <source>
        <dbReference type="ARBA" id="ARBA00022927"/>
    </source>
</evidence>
<evidence type="ECO:0000256" key="4">
    <source>
        <dbReference type="ARBA" id="ARBA00022593"/>
    </source>
</evidence>
<dbReference type="Pfam" id="PF09262">
    <property type="entry name" value="PEX-1N"/>
    <property type="match status" value="1"/>
</dbReference>
<sequence length="1060" mass="114944">MHAPNDAAAFLPARLLPTCSCFVSLPESFVRAYLSHVNSNFGATILRLTWQSGSDVEIAHVGWVGDIAQSEDIEISMEFARCLRLADAMEASPGMRVNVSLAPFTPVAQSVEMEPCTSDDWEIIQLHAGYLENEILRQICVVQHNQEIPIRIQQHIVVHLIAILPPDTPFARLSSNSEIAIAPKERQTGLVPDTSSFDVSPPLTLQPLTVFRADGSTVTLAPEDDEILVHPSTYALLDGTTANADDETSFLCASVWPDDVDTAPTTARRVAVGRLRCVPTADVVCDYVGVSTAMQAALGVESLDRVRLRILKQPPLLPLRIILIADAPSPDDVIDLFLEWTDACSARVLTPKNRVTLDDGSHLVVHVVFHNTDIPSSADNTNSSTTQPSDNDYVILGDDYRPTRDVVTVQPPPLSPSTATKGAISDVTAPASLASLPGMEPILDAMWKLVFPSIGREACAVRTRLGVGPPGSIILHGPRGAGKSSLVRALETKCKWTFGTMCHTVRVTCRDLRGMKMDTVKGELTAAFDRAHACAPCLLVLDDIDALMPPESDESGLSDQSRRLAEHVAELLKQVKHRMHAHITQLAQTDNAANWPLFAAACTKKSIVIVATAREAQSMHPLLRSCGLLDRPIAIPLPDVFAREKILLGLVASKSTTAPTTGHDDIVPTTSLHEQVHLAAYKTEGFSVRDLTQVVDRAVHQSSIRARQTNVRSMDLMAGLEGFTPAALRGVELFKSTVEWGDIGGLTDIRQMLKDTLELPTKYGKLYSAAPIKLPSGLLLYGPPGCGKTLLANAVAHECGLNFISVKGPEVLNKYIGASEQAVRDLFGRAAAAAPSVLFLDEFDAMAPRRGADNTGVTDRVVNQLLTFLDGVEARQGVYVLAATSRPDMIDPALLRPGRLDKSLYCGYPDAAERLDILHAVSRKMDLADDVPALLKIVAMQTELYSGADLQAILYSAQLEAVHESIPSTAAEDWDVDFQDSSDSVSFSPKKTTTTKITSRHLQKAVADSRPSVSLEAKQRYDRMYGSFKNTSQPRVTDFKTADSDVGFDAAHQTQRSALY</sequence>
<evidence type="ECO:0000256" key="1">
    <source>
        <dbReference type="ARBA" id="ARBA00004370"/>
    </source>
</evidence>
<evidence type="ECO:0000256" key="5">
    <source>
        <dbReference type="ARBA" id="ARBA00022741"/>
    </source>
</evidence>
<feature type="domain" description="AAA+ ATPase" evidence="13">
    <location>
        <begin position="469"/>
        <end position="639"/>
    </location>
</feature>
<keyword evidence="16" id="KW-1185">Reference proteome</keyword>
<comment type="similarity">
    <text evidence="2">Belongs to the AAA ATPase family.</text>
</comment>
<keyword evidence="4" id="KW-0962">Peroxisome biogenesis</keyword>
<dbReference type="InterPro" id="IPR003959">
    <property type="entry name" value="ATPase_AAA_core"/>
</dbReference>
<dbReference type="InterPro" id="IPR003960">
    <property type="entry name" value="ATPase_AAA_CS"/>
</dbReference>
<dbReference type="Pfam" id="PF17862">
    <property type="entry name" value="AAA_lid_3"/>
    <property type="match status" value="1"/>
</dbReference>